<evidence type="ECO:0000313" key="1">
    <source>
        <dbReference type="EMBL" id="AKH47306.1"/>
    </source>
</evidence>
<sequence>MTHERLEDLAILVRDGIYADDRQTSAGIDAALAALAELEGGLQNLRCALSFMDGFLSVPPQTRRACGTGAEEEAGIRARLQRALNGEEF</sequence>
<organism evidence="1">
    <name type="scientific">uncultured marine virus</name>
    <dbReference type="NCBI Taxonomy" id="186617"/>
    <lineage>
        <taxon>Viruses</taxon>
        <taxon>environmental samples</taxon>
    </lineage>
</organism>
<reference evidence="1" key="1">
    <citation type="journal article" date="2015" name="Front. Microbiol.">
        <title>Combining genomic sequencing methods to explore viral diversity and reveal potential virus-host interactions.</title>
        <authorList>
            <person name="Chow C.E."/>
            <person name="Winget D.M."/>
            <person name="White R.A.III."/>
            <person name="Hallam S.J."/>
            <person name="Suttle C.A."/>
        </authorList>
    </citation>
    <scope>NUCLEOTIDE SEQUENCE</scope>
    <source>
        <strain evidence="1">H4084949</strain>
    </source>
</reference>
<proteinExistence type="predicted"/>
<accession>A0A0F7L8I2</accession>
<reference evidence="1" key="2">
    <citation type="submission" date="2015-03" db="EMBL/GenBank/DDBJ databases">
        <authorList>
            <person name="Chow C.-E.T."/>
            <person name="Winget D.M."/>
            <person name="White R.A.III."/>
            <person name="Hallam S.J."/>
            <person name="Suttle C.A."/>
        </authorList>
    </citation>
    <scope>NUCLEOTIDE SEQUENCE</scope>
    <source>
        <strain evidence="1">H4084949</strain>
    </source>
</reference>
<dbReference type="EMBL" id="KR029591">
    <property type="protein sequence ID" value="AKH47306.1"/>
    <property type="molecule type" value="Genomic_DNA"/>
</dbReference>
<protein>
    <submittedName>
        <fullName evidence="1">Uncharacterized protein</fullName>
    </submittedName>
</protein>
<name>A0A0F7L8I2_9VIRU</name>